<feature type="region of interest" description="Disordered" evidence="3">
    <location>
        <begin position="1216"/>
        <end position="1283"/>
    </location>
</feature>
<keyword evidence="1" id="KW-0547">Nucleotide-binding</keyword>
<sequence>MSSQPSPSPNPVANTNRRASQQRRLSNLTASILLNNQLGAADTSVRHSQVETPPEDDSGTDDSSKALPFSAELMESLSKASVGADPNPPPSRAKYSPGSGTSKTLLALQSFISRGLEQRLLSVKTTAPLSPGEVGADGSLRSNEGEAPPTLVQHTEHAPAGRVWSNGHWTYRSPSTVVAIIDLSGFSKLSHLLANDADLVAESLNSTFDQCIREVEGSAGDVLSFAGDALICCWPANQAHHALEGCANLMRWFNEALSKENSSQALGAHIGLGCGAAVEINVGNHGFFQYFITGDAVTDAAAGLESSAEGQLFCGPGFYEHLTKSIPDASLEAFGADAKPAYDGGFMVKDASTLTSRFSSNSGIASNPAYTAKKPPPRTPWPSLPPASCELLAATAHNYIPRAVTSRLLNSAAGASMRALDDMRVVSTVFLYIDSPPASLETEADAVSLGESSQTLFAHLADLLRKYDGAIRQFVVDDKGCVLIACFGVPGFSHDDDAKLSVEFALAVSNTVTYVPISIGVSRGRLFCGSVGTMSRREYAVVGDSCNLAARLMKQAVTGSAAVDKATWQATCSTFKYTVKEDVVIKGRDKPMDVYHLNGRDNSKDSGAREQEYMDAFTSFVGRPTEKSAVMDAIFNHKVIYVTGPEGYGKSNLMSYAMSVSNKMGLPTFVASASESMKKSPHAVLGVIVKQLLRLDSESFTGLSSLGKVAYAKKLIAPAVVNFHKKVENYIRKMSLSGVASSESDMSRAGSSLADVDELDSGDELDSAEIERIACQSLAPKKKGGNAALSTFSGGSPNLAVDEKDKRRMSMSFTPVSKSSVVPVFGGSSKEDGGKEGAVRKGSFTSPSLSLSPSGYRKRALTHTAADGAEIDIVDPVSERGKASPLLTSLKSKKEMEAPVQADPSRHSFSPRPSVSGISATNSNVMSIASDLNHVIKPESIANNPIGFAHLGVDDFLFLLQSTLDLGLSVSITPSIESMPTLLRAQALSTFLYWLVATPKNAVLIIDEIDMVDPSSWQVLLRLAKNAKNICLIMSGTPRCATAIDYMSKIVKLRRYDRIVMLPLDEKSIGTLCSSLSEGLEWPIQIVQMLLEATGGNPSQCVELIKTMWATNMVEFEDIDIESVEGGDNSRLKFAAEESVRNTILHFEVNSETAITQRLDSMSELSRELLKCCAVMGHHFTPELVGDLMPRSKKGGKDVFETLIHNGWIHADDAKDRHMAHQKDANVGKPGTIRFRTSRRQTAADTPSPGSSNPVSPKGSRPSSAGSSRGSESDNKPKDLLWAPLRKKRKGTYSFVSVKVLKVVYEMIPASTTRKQLHLKAAKTIKKTYVDDLGSFFPLLVHHTHLGGDMEGEIKAAQMASSLTYRQGHLDDTLTYTRICVDLSPRVKFTQFENFDKKQTLSEWHLRLAECYYVKGELQLARDELNKAIAYAKDKNGSFADSDVKVLNAQFADTAKWIFSNKFAASAMRKNDETGTTIIKSLVMIVLLSNVNLDEATLISASVMLLKELRAINSIHSAAEACMLCYSLRRYAEGVMGSMACSYMEGKGKGFLKSQGK</sequence>
<comment type="caution">
    <text evidence="5">The sequence shown here is derived from an EMBL/GenBank/DDBJ whole genome shotgun (WGS) entry which is preliminary data.</text>
</comment>
<dbReference type="Proteomes" id="UP001165060">
    <property type="component" value="Unassembled WGS sequence"/>
</dbReference>
<feature type="non-terminal residue" evidence="5">
    <location>
        <position position="1557"/>
    </location>
</feature>
<evidence type="ECO:0000256" key="2">
    <source>
        <dbReference type="ARBA" id="ARBA00022840"/>
    </source>
</evidence>
<feature type="region of interest" description="Disordered" evidence="3">
    <location>
        <begin position="891"/>
        <end position="914"/>
    </location>
</feature>
<dbReference type="SUPFAM" id="SSF52540">
    <property type="entry name" value="P-loop containing nucleoside triphosphate hydrolases"/>
    <property type="match status" value="1"/>
</dbReference>
<dbReference type="InterPro" id="IPR029787">
    <property type="entry name" value="Nucleotide_cyclase"/>
</dbReference>
<name>A0ABQ6NE44_9STRA</name>
<gene>
    <name evidence="5" type="ORF">TeGR_g8949</name>
</gene>
<dbReference type="PROSITE" id="PS50125">
    <property type="entry name" value="GUANYLATE_CYCLASE_2"/>
    <property type="match status" value="2"/>
</dbReference>
<dbReference type="Pfam" id="PF00211">
    <property type="entry name" value="Guanylate_cyc"/>
    <property type="match status" value="1"/>
</dbReference>
<feature type="compositionally biased region" description="Polar residues" evidence="3">
    <location>
        <begin position="11"/>
        <end position="38"/>
    </location>
</feature>
<feature type="compositionally biased region" description="Low complexity" evidence="3">
    <location>
        <begin position="1256"/>
        <end position="1270"/>
    </location>
</feature>
<dbReference type="Gene3D" id="3.30.70.1230">
    <property type="entry name" value="Nucleotide cyclase"/>
    <property type="match status" value="2"/>
</dbReference>
<feature type="compositionally biased region" description="Basic and acidic residues" evidence="3">
    <location>
        <begin position="829"/>
        <end position="839"/>
    </location>
</feature>
<dbReference type="SUPFAM" id="SSF55073">
    <property type="entry name" value="Nucleotide cyclase"/>
    <property type="match status" value="2"/>
</dbReference>
<organism evidence="5 6">
    <name type="scientific">Tetraparma gracilis</name>
    <dbReference type="NCBI Taxonomy" id="2962635"/>
    <lineage>
        <taxon>Eukaryota</taxon>
        <taxon>Sar</taxon>
        <taxon>Stramenopiles</taxon>
        <taxon>Ochrophyta</taxon>
        <taxon>Bolidophyceae</taxon>
        <taxon>Parmales</taxon>
        <taxon>Triparmaceae</taxon>
        <taxon>Tetraparma</taxon>
    </lineage>
</organism>
<dbReference type="CDD" id="cd07302">
    <property type="entry name" value="CHD"/>
    <property type="match status" value="2"/>
</dbReference>
<evidence type="ECO:0000313" key="6">
    <source>
        <dbReference type="Proteomes" id="UP001165060"/>
    </source>
</evidence>
<feature type="compositionally biased region" description="Polar residues" evidence="3">
    <location>
        <begin position="1240"/>
        <end position="1255"/>
    </location>
</feature>
<feature type="domain" description="Guanylate cyclase" evidence="4">
    <location>
        <begin position="177"/>
        <end position="301"/>
    </location>
</feature>
<feature type="compositionally biased region" description="Pro residues" evidence="3">
    <location>
        <begin position="1"/>
        <end position="10"/>
    </location>
</feature>
<feature type="compositionally biased region" description="Basic and acidic residues" evidence="3">
    <location>
        <begin position="1216"/>
        <end position="1226"/>
    </location>
</feature>
<feature type="region of interest" description="Disordered" evidence="3">
    <location>
        <begin position="824"/>
        <end position="855"/>
    </location>
</feature>
<feature type="region of interest" description="Disordered" evidence="3">
    <location>
        <begin position="783"/>
        <end position="807"/>
    </location>
</feature>
<dbReference type="InterPro" id="IPR001054">
    <property type="entry name" value="A/G_cyclase"/>
</dbReference>
<dbReference type="PANTHER" id="PTHR16305">
    <property type="entry name" value="TESTICULAR SOLUBLE ADENYLYL CYCLASE"/>
    <property type="match status" value="1"/>
</dbReference>
<proteinExistence type="predicted"/>
<dbReference type="InterPro" id="IPR027417">
    <property type="entry name" value="P-loop_NTPase"/>
</dbReference>
<keyword evidence="6" id="KW-1185">Reference proteome</keyword>
<feature type="region of interest" description="Disordered" evidence="3">
    <location>
        <begin position="77"/>
        <end position="100"/>
    </location>
</feature>
<dbReference type="PANTHER" id="PTHR16305:SF28">
    <property type="entry name" value="GUANYLATE CYCLASE DOMAIN-CONTAINING PROTEIN"/>
    <property type="match status" value="1"/>
</dbReference>
<feature type="domain" description="Guanylate cyclase" evidence="4">
    <location>
        <begin position="427"/>
        <end position="553"/>
    </location>
</feature>
<evidence type="ECO:0000256" key="1">
    <source>
        <dbReference type="ARBA" id="ARBA00022741"/>
    </source>
</evidence>
<dbReference type="EMBL" id="BRYB01006468">
    <property type="protein sequence ID" value="GMI58326.1"/>
    <property type="molecule type" value="Genomic_DNA"/>
</dbReference>
<keyword evidence="2" id="KW-0067">ATP-binding</keyword>
<evidence type="ECO:0000259" key="4">
    <source>
        <dbReference type="PROSITE" id="PS50125"/>
    </source>
</evidence>
<feature type="region of interest" description="Disordered" evidence="3">
    <location>
        <begin position="1"/>
        <end position="65"/>
    </location>
</feature>
<protein>
    <recommendedName>
        <fullName evidence="4">Guanylate cyclase domain-containing protein</fullName>
    </recommendedName>
</protein>
<evidence type="ECO:0000313" key="5">
    <source>
        <dbReference type="EMBL" id="GMI58326.1"/>
    </source>
</evidence>
<reference evidence="5 6" key="1">
    <citation type="journal article" date="2023" name="Commun. Biol.">
        <title>Genome analysis of Parmales, the sister group of diatoms, reveals the evolutionary specialization of diatoms from phago-mixotrophs to photoautotrophs.</title>
        <authorList>
            <person name="Ban H."/>
            <person name="Sato S."/>
            <person name="Yoshikawa S."/>
            <person name="Yamada K."/>
            <person name="Nakamura Y."/>
            <person name="Ichinomiya M."/>
            <person name="Sato N."/>
            <person name="Blanc-Mathieu R."/>
            <person name="Endo H."/>
            <person name="Kuwata A."/>
            <person name="Ogata H."/>
        </authorList>
    </citation>
    <scope>NUCLEOTIDE SEQUENCE [LARGE SCALE GENOMIC DNA]</scope>
</reference>
<feature type="region of interest" description="Disordered" evidence="3">
    <location>
        <begin position="128"/>
        <end position="148"/>
    </location>
</feature>
<accession>A0ABQ6NE44</accession>
<evidence type="ECO:0000256" key="3">
    <source>
        <dbReference type="SAM" id="MobiDB-lite"/>
    </source>
</evidence>